<name>A0AAV9MXB5_9EURO</name>
<dbReference type="Gene3D" id="1.20.1250.20">
    <property type="entry name" value="MFS general substrate transporter like domains"/>
    <property type="match status" value="1"/>
</dbReference>
<dbReference type="AlphaFoldDB" id="A0AAV9MXB5"/>
<dbReference type="GO" id="GO:0016020">
    <property type="term" value="C:membrane"/>
    <property type="evidence" value="ECO:0007669"/>
    <property type="project" value="UniProtKB-SubCell"/>
</dbReference>
<dbReference type="SUPFAM" id="SSF103473">
    <property type="entry name" value="MFS general substrate transporter"/>
    <property type="match status" value="1"/>
</dbReference>
<comment type="subcellular location">
    <subcellularLocation>
        <location evidence="1">Membrane</location>
        <topology evidence="1">Multi-pass membrane protein</topology>
    </subcellularLocation>
</comment>
<feature type="transmembrane region" description="Helical" evidence="8">
    <location>
        <begin position="434"/>
        <end position="455"/>
    </location>
</feature>
<dbReference type="InterPro" id="IPR003663">
    <property type="entry name" value="Sugar/inositol_transpt"/>
</dbReference>
<dbReference type="Pfam" id="PF00083">
    <property type="entry name" value="Sugar_tr"/>
    <property type="match status" value="1"/>
</dbReference>
<keyword evidence="6 8" id="KW-0472">Membrane</keyword>
<feature type="transmembrane region" description="Helical" evidence="8">
    <location>
        <begin position="173"/>
        <end position="196"/>
    </location>
</feature>
<evidence type="ECO:0000256" key="6">
    <source>
        <dbReference type="ARBA" id="ARBA00023136"/>
    </source>
</evidence>
<dbReference type="Proteomes" id="UP001358417">
    <property type="component" value="Unassembled WGS sequence"/>
</dbReference>
<evidence type="ECO:0000259" key="9">
    <source>
        <dbReference type="PROSITE" id="PS50850"/>
    </source>
</evidence>
<dbReference type="GO" id="GO:0005351">
    <property type="term" value="F:carbohydrate:proton symporter activity"/>
    <property type="evidence" value="ECO:0007669"/>
    <property type="project" value="TreeGrafter"/>
</dbReference>
<comment type="caution">
    <text evidence="10">The sequence shown here is derived from an EMBL/GenBank/DDBJ whole genome shotgun (WGS) entry which is preliminary data.</text>
</comment>
<evidence type="ECO:0000256" key="3">
    <source>
        <dbReference type="ARBA" id="ARBA00022448"/>
    </source>
</evidence>
<dbReference type="NCBIfam" id="TIGR00879">
    <property type="entry name" value="SP"/>
    <property type="match status" value="1"/>
</dbReference>
<sequence length="505" mass="55795">MAIVNNYNFLVVFFVTFGSLTYGYNSAIIGAVIGLPSFFEYFSIDIKSDEGSRITGATNGLFAGGGLIGCFLITYLADKIGRKKSIQATAVLCIVAGALQAGSVHIAMFLVARFMMGVGVGMVNVITPLYQSEVSPAKSRGRLVGSHGFILCVGYGLAGWTGYGCYFLKSQVAQWRLCLALQIVPPLCLLIGSPWLPESPRHLLANDRQEEGFEILKRLHHTLEDVDFITAREELYQIRQQLDLEKREGWRQGYIRGWVLLFSKKSYRKRLLFGFLLLGLVQSTGCLVINNYQVLLYNGLNLYGAMPLMLYAIWDTWAAFMNFINAMLLDKVGRIPIMVVGQLGCSVSVAGFAACLARYGGTDNKIGNGFGVFFLYLFVTFFGGSMDASSYVYASELFPTSIRAQGAGFSVSGLFAFSLIYTMCAPVAFNTIGWKYYLIFVIIPLFGAMGMYLFYPETKGLALEEIAAKFGDEVAVDLTNLSAEERLHLDKTLVNSEIMEFDHKV</sequence>
<dbReference type="PRINTS" id="PR00171">
    <property type="entry name" value="SUGRTRNSPORT"/>
</dbReference>
<feature type="domain" description="Major facilitator superfamily (MFS) profile" evidence="9">
    <location>
        <begin position="11"/>
        <end position="459"/>
    </location>
</feature>
<feature type="transmembrane region" description="Helical" evidence="8">
    <location>
        <begin position="302"/>
        <end position="323"/>
    </location>
</feature>
<keyword evidence="11" id="KW-1185">Reference proteome</keyword>
<dbReference type="InterPro" id="IPR005828">
    <property type="entry name" value="MFS_sugar_transport-like"/>
</dbReference>
<dbReference type="RefSeq" id="XP_064700996.1">
    <property type="nucleotide sequence ID" value="XM_064852771.1"/>
</dbReference>
<dbReference type="PROSITE" id="PS50850">
    <property type="entry name" value="MFS"/>
    <property type="match status" value="1"/>
</dbReference>
<evidence type="ECO:0000256" key="8">
    <source>
        <dbReference type="SAM" id="Phobius"/>
    </source>
</evidence>
<evidence type="ECO:0000256" key="4">
    <source>
        <dbReference type="ARBA" id="ARBA00022692"/>
    </source>
</evidence>
<dbReference type="PANTHER" id="PTHR48022:SF38">
    <property type="entry name" value="MAJOR FACILITATOR SUPERFAMILY (MFS) PROFILE DOMAIN-CONTAINING PROTEIN-RELATED"/>
    <property type="match status" value="1"/>
</dbReference>
<feature type="transmembrane region" description="Helical" evidence="8">
    <location>
        <begin position="271"/>
        <end position="290"/>
    </location>
</feature>
<evidence type="ECO:0000313" key="11">
    <source>
        <dbReference type="Proteomes" id="UP001358417"/>
    </source>
</evidence>
<organism evidence="10 11">
    <name type="scientific">Exophiala bonariae</name>
    <dbReference type="NCBI Taxonomy" id="1690606"/>
    <lineage>
        <taxon>Eukaryota</taxon>
        <taxon>Fungi</taxon>
        <taxon>Dikarya</taxon>
        <taxon>Ascomycota</taxon>
        <taxon>Pezizomycotina</taxon>
        <taxon>Eurotiomycetes</taxon>
        <taxon>Chaetothyriomycetidae</taxon>
        <taxon>Chaetothyriales</taxon>
        <taxon>Herpotrichiellaceae</taxon>
        <taxon>Exophiala</taxon>
    </lineage>
</organism>
<comment type="similarity">
    <text evidence="2 7">Belongs to the major facilitator superfamily. Sugar transporter (TC 2.A.1.1) family.</text>
</comment>
<keyword evidence="5 8" id="KW-1133">Transmembrane helix</keyword>
<dbReference type="EMBL" id="JAVRRD010000037">
    <property type="protein sequence ID" value="KAK5045367.1"/>
    <property type="molecule type" value="Genomic_DNA"/>
</dbReference>
<dbReference type="InterPro" id="IPR005829">
    <property type="entry name" value="Sugar_transporter_CS"/>
</dbReference>
<dbReference type="GeneID" id="89977390"/>
<feature type="transmembrane region" description="Helical" evidence="8">
    <location>
        <begin position="335"/>
        <end position="361"/>
    </location>
</feature>
<reference evidence="10 11" key="1">
    <citation type="submission" date="2023-08" db="EMBL/GenBank/DDBJ databases">
        <title>Black Yeasts Isolated from many extreme environments.</title>
        <authorList>
            <person name="Coleine C."/>
            <person name="Stajich J.E."/>
            <person name="Selbmann L."/>
        </authorList>
    </citation>
    <scope>NUCLEOTIDE SEQUENCE [LARGE SCALE GENOMIC DNA]</scope>
    <source>
        <strain evidence="10 11">CCFEE 5792</strain>
    </source>
</reference>
<dbReference type="PANTHER" id="PTHR48022">
    <property type="entry name" value="PLASTIDIC GLUCOSE TRANSPORTER 4"/>
    <property type="match status" value="1"/>
</dbReference>
<keyword evidence="4 8" id="KW-0812">Transmembrane</keyword>
<feature type="transmembrane region" description="Helical" evidence="8">
    <location>
        <begin position="406"/>
        <end position="428"/>
    </location>
</feature>
<evidence type="ECO:0000256" key="7">
    <source>
        <dbReference type="RuleBase" id="RU003346"/>
    </source>
</evidence>
<protein>
    <recommendedName>
        <fullName evidence="9">Major facilitator superfamily (MFS) profile domain-containing protein</fullName>
    </recommendedName>
</protein>
<proteinExistence type="inferred from homology"/>
<feature type="transmembrane region" description="Helical" evidence="8">
    <location>
        <begin position="54"/>
        <end position="77"/>
    </location>
</feature>
<accession>A0AAV9MXB5</accession>
<feature type="transmembrane region" description="Helical" evidence="8">
    <location>
        <begin position="143"/>
        <end position="161"/>
    </location>
</feature>
<dbReference type="InterPro" id="IPR050360">
    <property type="entry name" value="MFS_Sugar_Transporters"/>
</dbReference>
<dbReference type="PROSITE" id="PS00217">
    <property type="entry name" value="SUGAR_TRANSPORT_2"/>
    <property type="match status" value="1"/>
</dbReference>
<gene>
    <name evidence="10" type="ORF">LTR84_009230</name>
</gene>
<keyword evidence="3 7" id="KW-0813">Transport</keyword>
<evidence type="ECO:0000256" key="1">
    <source>
        <dbReference type="ARBA" id="ARBA00004141"/>
    </source>
</evidence>
<evidence type="ECO:0000256" key="5">
    <source>
        <dbReference type="ARBA" id="ARBA00022989"/>
    </source>
</evidence>
<evidence type="ECO:0000256" key="2">
    <source>
        <dbReference type="ARBA" id="ARBA00010992"/>
    </source>
</evidence>
<feature type="transmembrane region" description="Helical" evidence="8">
    <location>
        <begin position="373"/>
        <end position="394"/>
    </location>
</feature>
<dbReference type="InterPro" id="IPR020846">
    <property type="entry name" value="MFS_dom"/>
</dbReference>
<dbReference type="InterPro" id="IPR036259">
    <property type="entry name" value="MFS_trans_sf"/>
</dbReference>
<feature type="transmembrane region" description="Helical" evidence="8">
    <location>
        <begin position="89"/>
        <end position="108"/>
    </location>
</feature>
<evidence type="ECO:0000313" key="10">
    <source>
        <dbReference type="EMBL" id="KAK5045367.1"/>
    </source>
</evidence>
<feature type="transmembrane region" description="Helical" evidence="8">
    <location>
        <begin position="7"/>
        <end position="34"/>
    </location>
</feature>